<feature type="compositionally biased region" description="Basic and acidic residues" evidence="1">
    <location>
        <begin position="341"/>
        <end position="355"/>
    </location>
</feature>
<feature type="region of interest" description="Disordered" evidence="1">
    <location>
        <begin position="295"/>
        <end position="379"/>
    </location>
</feature>
<dbReference type="EMBL" id="JAHLQT010031643">
    <property type="protein sequence ID" value="KAG7160105.1"/>
    <property type="molecule type" value="Genomic_DNA"/>
</dbReference>
<feature type="compositionally biased region" description="Basic and acidic residues" evidence="1">
    <location>
        <begin position="12"/>
        <end position="41"/>
    </location>
</feature>
<accession>A0A8J5JR05</accession>
<proteinExistence type="predicted"/>
<evidence type="ECO:0000313" key="4">
    <source>
        <dbReference type="Proteomes" id="UP000747542"/>
    </source>
</evidence>
<sequence length="521" mass="57050">MTMLDNPNRYGRRPEADLDEDLRSHLSSSREYRSSRKEKEPSGNVPNNSKSSSASKDLSSASSVSPPPSQPLKHTQLSENQGGGDSDTPSTPDLQDDAVNEISTWLKSPAGEMRLFLAPLLGWGPDLNSNQTPINAAYAWDYLGYLLLFALISITVGIVSVYKNMPLDDVEEPAGITSNAMPYMTDEDDMTYSAMPYMADEDDMTYFEDMTDVGGTGYGEPMDIGMGYGQPMYPGMGYGQTMDPGLYNQGQGINVPQIRTRLIKFNLNENFVMQSGYRRRAEAGHYKSLKLYLSSQEESRSSEEEAEPSGNEPNYGRSDSASGDSSAGSSSSPSQPPIHTHLGEGQEENASHLDSESPSTFAPHHNNKEISASPGTEEEEARLFFAPAFRWGPTFNPNVTPILAAHSWDFLGYLLLFTLTSFIWPIYSQPKTDMDMMGMDGSMNMMGMDGSMNMMGMAGSMNTMGMAGSMATAEVSFMPGVDTQDGMTDTRFTGIRDTGFEQPQGAVFPNPQQSFTNFQIN</sequence>
<evidence type="ECO:0000313" key="3">
    <source>
        <dbReference type="EMBL" id="KAG7160105.1"/>
    </source>
</evidence>
<gene>
    <name evidence="3" type="ORF">Hamer_G012643</name>
</gene>
<organism evidence="3 4">
    <name type="scientific">Homarus americanus</name>
    <name type="common">American lobster</name>
    <dbReference type="NCBI Taxonomy" id="6706"/>
    <lineage>
        <taxon>Eukaryota</taxon>
        <taxon>Metazoa</taxon>
        <taxon>Ecdysozoa</taxon>
        <taxon>Arthropoda</taxon>
        <taxon>Crustacea</taxon>
        <taxon>Multicrustacea</taxon>
        <taxon>Malacostraca</taxon>
        <taxon>Eumalacostraca</taxon>
        <taxon>Eucarida</taxon>
        <taxon>Decapoda</taxon>
        <taxon>Pleocyemata</taxon>
        <taxon>Astacidea</taxon>
        <taxon>Nephropoidea</taxon>
        <taxon>Nephropidae</taxon>
        <taxon>Homarus</taxon>
    </lineage>
</organism>
<keyword evidence="2" id="KW-1133">Transmembrane helix</keyword>
<feature type="transmembrane region" description="Helical" evidence="2">
    <location>
        <begin position="410"/>
        <end position="427"/>
    </location>
</feature>
<comment type="caution">
    <text evidence="3">The sequence shown here is derived from an EMBL/GenBank/DDBJ whole genome shotgun (WGS) entry which is preliminary data.</text>
</comment>
<dbReference type="Proteomes" id="UP000747542">
    <property type="component" value="Unassembled WGS sequence"/>
</dbReference>
<evidence type="ECO:0000256" key="1">
    <source>
        <dbReference type="SAM" id="MobiDB-lite"/>
    </source>
</evidence>
<feature type="compositionally biased region" description="Low complexity" evidence="1">
    <location>
        <begin position="45"/>
        <end position="64"/>
    </location>
</feature>
<keyword evidence="4" id="KW-1185">Reference proteome</keyword>
<keyword evidence="2" id="KW-0472">Membrane</keyword>
<evidence type="ECO:0000256" key="2">
    <source>
        <dbReference type="SAM" id="Phobius"/>
    </source>
</evidence>
<feature type="compositionally biased region" description="Low complexity" evidence="1">
    <location>
        <begin position="318"/>
        <end position="332"/>
    </location>
</feature>
<reference evidence="3" key="1">
    <citation type="journal article" date="2021" name="Sci. Adv.">
        <title>The American lobster genome reveals insights on longevity, neural, and immune adaptations.</title>
        <authorList>
            <person name="Polinski J.M."/>
            <person name="Zimin A.V."/>
            <person name="Clark K.F."/>
            <person name="Kohn A.B."/>
            <person name="Sadowski N."/>
            <person name="Timp W."/>
            <person name="Ptitsyn A."/>
            <person name="Khanna P."/>
            <person name="Romanova D.Y."/>
            <person name="Williams P."/>
            <person name="Greenwood S.J."/>
            <person name="Moroz L.L."/>
            <person name="Walt D.R."/>
            <person name="Bodnar A.G."/>
        </authorList>
    </citation>
    <scope>NUCLEOTIDE SEQUENCE</scope>
    <source>
        <strain evidence="3">GMGI-L3</strain>
    </source>
</reference>
<dbReference type="AlphaFoldDB" id="A0A8J5JR05"/>
<protein>
    <submittedName>
        <fullName evidence="3">Uncharacterized protein</fullName>
    </submittedName>
</protein>
<keyword evidence="2" id="KW-0812">Transmembrane</keyword>
<feature type="region of interest" description="Disordered" evidence="1">
    <location>
        <begin position="1"/>
        <end position="96"/>
    </location>
</feature>
<feature type="transmembrane region" description="Helical" evidence="2">
    <location>
        <begin position="142"/>
        <end position="162"/>
    </location>
</feature>
<name>A0A8J5JR05_HOMAM</name>